<dbReference type="Proteomes" id="UP000817658">
    <property type="component" value="Chromosome 1"/>
</dbReference>
<protein>
    <submittedName>
        <fullName evidence="1">Uncharacterized protein</fullName>
    </submittedName>
</protein>
<accession>Q5JLY4</accession>
<sequence>MHACVPSADGRARPGFLPAGRGKAAHRRLVTLHVHQKPDPAVARVLSHAHTRTCFHVPGDVSHTVHHHPDSGSPTATVPTHRALELTANGECADRPASLATYSIMLPPSTARSLGYDASGFMHVTPPTAH</sequence>
<dbReference type="EMBL" id="AP003376">
    <property type="protein sequence ID" value="BAD87525.1"/>
    <property type="molecule type" value="Genomic_DNA"/>
</dbReference>
<name>Q5JLY4_ORYSJ</name>
<organism evidence="1">
    <name type="scientific">Oryza sativa subsp. japonica</name>
    <name type="common">Rice</name>
    <dbReference type="NCBI Taxonomy" id="39947"/>
    <lineage>
        <taxon>Eukaryota</taxon>
        <taxon>Viridiplantae</taxon>
        <taxon>Streptophyta</taxon>
        <taxon>Embryophyta</taxon>
        <taxon>Tracheophyta</taxon>
        <taxon>Spermatophyta</taxon>
        <taxon>Magnoliopsida</taxon>
        <taxon>Liliopsida</taxon>
        <taxon>Poales</taxon>
        <taxon>Poaceae</taxon>
        <taxon>BOP clade</taxon>
        <taxon>Oryzoideae</taxon>
        <taxon>Oryzeae</taxon>
        <taxon>Oryzinae</taxon>
        <taxon>Oryza</taxon>
        <taxon>Oryza sativa</taxon>
    </lineage>
</organism>
<evidence type="ECO:0000313" key="1">
    <source>
        <dbReference type="EMBL" id="BAD87525.1"/>
    </source>
</evidence>
<reference evidence="1" key="1">
    <citation type="journal article" date="2002" name="Nature">
        <title>The genome sequence and structure of rice chromosome 1.</title>
        <authorList>
            <person name="Sasaki T."/>
            <person name="Matsumoto T."/>
            <person name="Yamamoto K."/>
            <person name="Sakata K."/>
            <person name="Baba T."/>
            <person name="Katayose Y."/>
            <person name="Wu J."/>
            <person name="Niimura Y."/>
            <person name="Cheng Z."/>
            <person name="Nagamura Y."/>
            <person name="Antonio B.A."/>
            <person name="Kanamori H."/>
            <person name="Hosokawa S."/>
            <person name="Masukawa M."/>
            <person name="Arikawa K."/>
            <person name="Chiden Y."/>
            <person name="Hayashi M."/>
            <person name="Okamoto M."/>
            <person name="Ando T."/>
            <person name="Aoki H."/>
            <person name="Arita K."/>
            <person name="Hamada M."/>
            <person name="Harada C."/>
            <person name="Hijishita S."/>
            <person name="Honda M."/>
            <person name="Ichikawa Y."/>
            <person name="Idonuma A."/>
            <person name="Iijima M."/>
            <person name="Ikeda M."/>
            <person name="Ikeno M."/>
            <person name="Itoh S."/>
            <person name="Itoh T."/>
            <person name="Itoh Y."/>
            <person name="Itoh Y."/>
            <person name="Iwabuchi A."/>
            <person name="Kamiya K."/>
            <person name="Karasawa W."/>
            <person name="Katagiri S."/>
            <person name="Kikuta A."/>
            <person name="Kobayashi N."/>
            <person name="Kono I."/>
            <person name="Machita K."/>
            <person name="Maehara T."/>
            <person name="Mizuno H."/>
            <person name="Mizubayashi T."/>
            <person name="Mukai Y."/>
            <person name="Nagasaki H."/>
            <person name="Nakashima M."/>
            <person name="Nakama Y."/>
            <person name="Nakamichi Y."/>
            <person name="Nakamura M."/>
            <person name="Namiki N."/>
            <person name="Negishi M."/>
            <person name="Ohta I."/>
            <person name="Ono N."/>
            <person name="Saji S."/>
            <person name="Sakai K."/>
            <person name="Shibata M."/>
            <person name="Shimokawa T."/>
            <person name="Shomura A."/>
            <person name="Song J."/>
            <person name="Takazaki Y."/>
            <person name="Terasawa K."/>
            <person name="Tsuji K."/>
            <person name="Waki K."/>
            <person name="Yamagata H."/>
            <person name="Yamane H."/>
            <person name="Yoshiki S."/>
            <person name="Yoshihara R."/>
            <person name="Yukawa K."/>
            <person name="Zhong H."/>
            <person name="Iwama H."/>
            <person name="Endo T."/>
            <person name="Ito H."/>
            <person name="Hahn J.H."/>
            <person name="Kim H.I."/>
            <person name="Eun M.Y."/>
            <person name="Yano M."/>
            <person name="Jiang J."/>
            <person name="Gojobori T."/>
        </authorList>
    </citation>
    <scope>NUCLEOTIDE SEQUENCE [LARGE SCALE GENOMIC DNA]</scope>
</reference>
<dbReference type="AlphaFoldDB" id="Q5JLY4"/>
<gene>
    <name evidence="1" type="primary">OSJNBa0014K08.23</name>
</gene>
<proteinExistence type="predicted"/>